<sequence>MGMLVGGTVYPSMKYHKNIHNIEYPDSIKLNEREIYKKVYLAELSVVKNKNMIKSISIPCIFGCLGFVAIMNVLMNIEPLAG</sequence>
<evidence type="ECO:0000256" key="1">
    <source>
        <dbReference type="SAM" id="Phobius"/>
    </source>
</evidence>
<protein>
    <submittedName>
        <fullName evidence="2">Uncharacterized protein</fullName>
    </submittedName>
</protein>
<keyword evidence="1" id="KW-0812">Transmembrane</keyword>
<reference evidence="2" key="1">
    <citation type="submission" date="2018-05" db="EMBL/GenBank/DDBJ databases">
        <authorList>
            <person name="Lanie J.A."/>
            <person name="Ng W.-L."/>
            <person name="Kazmierczak K.M."/>
            <person name="Andrzejewski T.M."/>
            <person name="Davidsen T.M."/>
            <person name="Wayne K.J."/>
            <person name="Tettelin H."/>
            <person name="Glass J.I."/>
            <person name="Rusch D."/>
            <person name="Podicherti R."/>
            <person name="Tsui H.-C.T."/>
            <person name="Winkler M.E."/>
        </authorList>
    </citation>
    <scope>NUCLEOTIDE SEQUENCE</scope>
</reference>
<accession>A0A382ZTZ5</accession>
<evidence type="ECO:0000313" key="2">
    <source>
        <dbReference type="EMBL" id="SVD98997.1"/>
    </source>
</evidence>
<feature type="transmembrane region" description="Helical" evidence="1">
    <location>
        <begin position="56"/>
        <end position="77"/>
    </location>
</feature>
<keyword evidence="1" id="KW-1133">Transmembrane helix</keyword>
<dbReference type="AlphaFoldDB" id="A0A382ZTZ5"/>
<name>A0A382ZTZ5_9ZZZZ</name>
<dbReference type="EMBL" id="UINC01186671">
    <property type="protein sequence ID" value="SVD98997.1"/>
    <property type="molecule type" value="Genomic_DNA"/>
</dbReference>
<proteinExistence type="predicted"/>
<gene>
    <name evidence="2" type="ORF">METZ01_LOCUS451851</name>
</gene>
<organism evidence="2">
    <name type="scientific">marine metagenome</name>
    <dbReference type="NCBI Taxonomy" id="408172"/>
    <lineage>
        <taxon>unclassified sequences</taxon>
        <taxon>metagenomes</taxon>
        <taxon>ecological metagenomes</taxon>
    </lineage>
</organism>
<keyword evidence="1" id="KW-0472">Membrane</keyword>